<dbReference type="Pfam" id="PF16022">
    <property type="entry name" value="DUF4783"/>
    <property type="match status" value="1"/>
</dbReference>
<dbReference type="InterPro" id="IPR031977">
    <property type="entry name" value="DUF4783"/>
</dbReference>
<sequence length="121" mass="14026">MKVLLILFLNCFSLLVQNIEKDINEALSSGDVKLLSQHFTSSIKLSLHREEQVANKSKAEWIIADYLKDNKFSDLKKTSRLEDGNSNFIIYEAKVQRKEIRILIKLVNLKNTNYISEIIIE</sequence>
<evidence type="ECO:0008006" key="3">
    <source>
        <dbReference type="Google" id="ProtNLM"/>
    </source>
</evidence>
<dbReference type="Proteomes" id="UP001500394">
    <property type="component" value="Unassembled WGS sequence"/>
</dbReference>
<comment type="caution">
    <text evidence="1">The sequence shown here is derived from an EMBL/GenBank/DDBJ whole genome shotgun (WGS) entry which is preliminary data.</text>
</comment>
<accession>A0ABP8QXR6</accession>
<evidence type="ECO:0000313" key="1">
    <source>
        <dbReference type="EMBL" id="GAA4512753.1"/>
    </source>
</evidence>
<reference evidence="2" key="1">
    <citation type="journal article" date="2019" name="Int. J. Syst. Evol. Microbiol.">
        <title>The Global Catalogue of Microorganisms (GCM) 10K type strain sequencing project: providing services to taxonomists for standard genome sequencing and annotation.</title>
        <authorList>
            <consortium name="The Broad Institute Genomics Platform"/>
            <consortium name="The Broad Institute Genome Sequencing Center for Infectious Disease"/>
            <person name="Wu L."/>
            <person name="Ma J."/>
        </authorList>
    </citation>
    <scope>NUCLEOTIDE SEQUENCE [LARGE SCALE GENOMIC DNA]</scope>
    <source>
        <strain evidence="2">JCM 17858</strain>
    </source>
</reference>
<dbReference type="Gene3D" id="3.10.450.50">
    <property type="match status" value="1"/>
</dbReference>
<dbReference type="EMBL" id="BAABGR010000006">
    <property type="protein sequence ID" value="GAA4512753.1"/>
    <property type="molecule type" value="Genomic_DNA"/>
</dbReference>
<keyword evidence="2" id="KW-1185">Reference proteome</keyword>
<gene>
    <name evidence="1" type="ORF">GCM10023173_07370</name>
</gene>
<name>A0ABP8QXR6_9SPHI</name>
<evidence type="ECO:0000313" key="2">
    <source>
        <dbReference type="Proteomes" id="UP001500394"/>
    </source>
</evidence>
<protein>
    <recommendedName>
        <fullName evidence="3">DUF4783 domain-containing protein</fullName>
    </recommendedName>
</protein>
<dbReference type="RefSeq" id="WP_345064869.1">
    <property type="nucleotide sequence ID" value="NZ_BAABGR010000006.1"/>
</dbReference>
<proteinExistence type="predicted"/>
<organism evidence="1 2">
    <name type="scientific">Sphingobacterium thermophilum</name>
    <dbReference type="NCBI Taxonomy" id="768534"/>
    <lineage>
        <taxon>Bacteria</taxon>
        <taxon>Pseudomonadati</taxon>
        <taxon>Bacteroidota</taxon>
        <taxon>Sphingobacteriia</taxon>
        <taxon>Sphingobacteriales</taxon>
        <taxon>Sphingobacteriaceae</taxon>
        <taxon>Sphingobacterium</taxon>
    </lineage>
</organism>